<feature type="region of interest" description="Disordered" evidence="1">
    <location>
        <begin position="26"/>
        <end position="72"/>
    </location>
</feature>
<evidence type="ECO:0000313" key="4">
    <source>
        <dbReference type="Proteomes" id="UP001174691"/>
    </source>
</evidence>
<comment type="caution">
    <text evidence="3">The sequence shown here is derived from an EMBL/GenBank/DDBJ whole genome shotgun (WGS) entry which is preliminary data.</text>
</comment>
<dbReference type="EMBL" id="JANBVN010000317">
    <property type="protein sequence ID" value="KAJ9129645.1"/>
    <property type="molecule type" value="Genomic_DNA"/>
</dbReference>
<accession>A0AA38R1J7</accession>
<proteinExistence type="predicted"/>
<organism evidence="3 4">
    <name type="scientific">Coniochaeta hoffmannii</name>
    <dbReference type="NCBI Taxonomy" id="91930"/>
    <lineage>
        <taxon>Eukaryota</taxon>
        <taxon>Fungi</taxon>
        <taxon>Dikarya</taxon>
        <taxon>Ascomycota</taxon>
        <taxon>Pezizomycotina</taxon>
        <taxon>Sordariomycetes</taxon>
        <taxon>Sordariomycetidae</taxon>
        <taxon>Coniochaetales</taxon>
        <taxon>Coniochaetaceae</taxon>
        <taxon>Coniochaeta</taxon>
    </lineage>
</organism>
<evidence type="ECO:0000313" key="3">
    <source>
        <dbReference type="EMBL" id="KAJ9129645.1"/>
    </source>
</evidence>
<evidence type="ECO:0000256" key="2">
    <source>
        <dbReference type="SAM" id="SignalP"/>
    </source>
</evidence>
<dbReference type="AlphaFoldDB" id="A0AA38R1J7"/>
<evidence type="ECO:0008006" key="5">
    <source>
        <dbReference type="Google" id="ProtNLM"/>
    </source>
</evidence>
<keyword evidence="4" id="KW-1185">Reference proteome</keyword>
<reference evidence="3" key="1">
    <citation type="submission" date="2022-07" db="EMBL/GenBank/DDBJ databases">
        <title>Fungi with potential for degradation of polypropylene.</title>
        <authorList>
            <person name="Gostincar C."/>
        </authorList>
    </citation>
    <scope>NUCLEOTIDE SEQUENCE</scope>
    <source>
        <strain evidence="3">EXF-13287</strain>
    </source>
</reference>
<keyword evidence="2" id="KW-0732">Signal</keyword>
<feature type="chain" id="PRO_5041208258" description="Cyanovirin-N domain-containing protein" evidence="2">
    <location>
        <begin position="17"/>
        <end position="216"/>
    </location>
</feature>
<sequence length="216" mass="23641">MKLLFLLTMLIGLAMALDFSELDARQRRHRTHKKTSRPKRFTGASAMRAARRPDGAPSEYKTSTDRATRKRSKANLKKLPADLIDPDQKKRRDSLHTLRLLRRQATAADFYECGSGPGPADADCQVVIDQVYNSGETLVVNANSCLTFAYKTCQGFFCSLCETLATTTDFVGNQLDSAEALCVADGLPGTVVGEDPPQWDAGFVNVGDGLPSYDVC</sequence>
<feature type="compositionally biased region" description="Basic residues" evidence="1">
    <location>
        <begin position="26"/>
        <end position="40"/>
    </location>
</feature>
<protein>
    <recommendedName>
        <fullName evidence="5">Cyanovirin-N domain-containing protein</fullName>
    </recommendedName>
</protein>
<name>A0AA38R1J7_9PEZI</name>
<evidence type="ECO:0000256" key="1">
    <source>
        <dbReference type="SAM" id="MobiDB-lite"/>
    </source>
</evidence>
<dbReference type="Proteomes" id="UP001174691">
    <property type="component" value="Unassembled WGS sequence"/>
</dbReference>
<feature type="signal peptide" evidence="2">
    <location>
        <begin position="1"/>
        <end position="16"/>
    </location>
</feature>
<gene>
    <name evidence="3" type="ORF">NKR19_g10262</name>
</gene>